<evidence type="ECO:0000256" key="1">
    <source>
        <dbReference type="SAM" id="MobiDB-lite"/>
    </source>
</evidence>
<organism evidence="2 3">
    <name type="scientific">Eumeta variegata</name>
    <name type="common">Bagworm moth</name>
    <name type="synonym">Eumeta japonica</name>
    <dbReference type="NCBI Taxonomy" id="151549"/>
    <lineage>
        <taxon>Eukaryota</taxon>
        <taxon>Metazoa</taxon>
        <taxon>Ecdysozoa</taxon>
        <taxon>Arthropoda</taxon>
        <taxon>Hexapoda</taxon>
        <taxon>Insecta</taxon>
        <taxon>Pterygota</taxon>
        <taxon>Neoptera</taxon>
        <taxon>Endopterygota</taxon>
        <taxon>Lepidoptera</taxon>
        <taxon>Glossata</taxon>
        <taxon>Ditrysia</taxon>
        <taxon>Tineoidea</taxon>
        <taxon>Psychidae</taxon>
        <taxon>Oiketicinae</taxon>
        <taxon>Eumeta</taxon>
    </lineage>
</organism>
<reference evidence="2 3" key="1">
    <citation type="journal article" date="2019" name="Commun. Biol.">
        <title>The bagworm genome reveals a unique fibroin gene that provides high tensile strength.</title>
        <authorList>
            <person name="Kono N."/>
            <person name="Nakamura H."/>
            <person name="Ohtoshi R."/>
            <person name="Tomita M."/>
            <person name="Numata K."/>
            <person name="Arakawa K."/>
        </authorList>
    </citation>
    <scope>NUCLEOTIDE SEQUENCE [LARGE SCALE GENOMIC DNA]</scope>
</reference>
<feature type="region of interest" description="Disordered" evidence="1">
    <location>
        <begin position="43"/>
        <end position="73"/>
    </location>
</feature>
<gene>
    <name evidence="2" type="ORF">EVAR_96074_1</name>
</gene>
<name>A0A4C1WAE5_EUMVA</name>
<proteinExistence type="predicted"/>
<sequence length="162" mass="17722">MTPACARTHGRTVHLKRSTTPTPIEINFLLVSLLLLFTRAPPSEAGRARARTRPPPRARAPRPAAVNEPRRSDCSGMACGARIHRHSPSPVTCNHASNSDQNIANVYRCIEKINVSKAFLIHGSDRGGGAGRTPRPRAARNAGRQPTGSHRRKHPLPLVMYH</sequence>
<feature type="compositionally biased region" description="Basic residues" evidence="1">
    <location>
        <begin position="48"/>
        <end position="60"/>
    </location>
</feature>
<evidence type="ECO:0000313" key="3">
    <source>
        <dbReference type="Proteomes" id="UP000299102"/>
    </source>
</evidence>
<protein>
    <submittedName>
        <fullName evidence="2">Uncharacterized protein</fullName>
    </submittedName>
</protein>
<dbReference type="AlphaFoldDB" id="A0A4C1WAE5"/>
<dbReference type="Proteomes" id="UP000299102">
    <property type="component" value="Unassembled WGS sequence"/>
</dbReference>
<comment type="caution">
    <text evidence="2">The sequence shown here is derived from an EMBL/GenBank/DDBJ whole genome shotgun (WGS) entry which is preliminary data.</text>
</comment>
<feature type="region of interest" description="Disordered" evidence="1">
    <location>
        <begin position="125"/>
        <end position="162"/>
    </location>
</feature>
<evidence type="ECO:0000313" key="2">
    <source>
        <dbReference type="EMBL" id="GBP47117.1"/>
    </source>
</evidence>
<dbReference type="EMBL" id="BGZK01000495">
    <property type="protein sequence ID" value="GBP47117.1"/>
    <property type="molecule type" value="Genomic_DNA"/>
</dbReference>
<keyword evidence="3" id="KW-1185">Reference proteome</keyword>
<accession>A0A4C1WAE5</accession>